<dbReference type="SUPFAM" id="SSF47413">
    <property type="entry name" value="lambda repressor-like DNA-binding domains"/>
    <property type="match status" value="1"/>
</dbReference>
<proteinExistence type="predicted"/>
<sequence>MRAVTLKDIARETGFHVSTVSRALDPRARSALTDEVVQKVAAAAERMGYRPNRLAAGLRTKRTRTVGLVIPDITNALFPPIVRGVESVLEPLDYVSIIVNTDSSRDRERSQIGVLLERGVDGIIHAAVERDDPFIGDLERQKVPFVTVNRALDHSAAPAVVNDDAGGIREMMKLLVEQGHREIAHIAGPQRLSTGVERLAAFRAAAEAFGISVPEYYIQRSDLLVETEGRRCAEALLSLNRPPTAILAANDRLALGAFEAIADLGLDCPGDVSVTGFNDNEFLRLIPPGLTTVRVDKLGAGRRAAEVLIGLIDHPETAPDPRTVLPVELVRRGSVAPPRTGALEAQKRPGVA</sequence>
<comment type="caution">
    <text evidence="6">The sequence shown here is derived from an EMBL/GenBank/DDBJ whole genome shotgun (WGS) entry which is preliminary data.</text>
</comment>
<feature type="domain" description="HTH lacI-type" evidence="5">
    <location>
        <begin position="4"/>
        <end position="60"/>
    </location>
</feature>
<dbReference type="PANTHER" id="PTHR30146">
    <property type="entry name" value="LACI-RELATED TRANSCRIPTIONAL REPRESSOR"/>
    <property type="match status" value="1"/>
</dbReference>
<protein>
    <submittedName>
        <fullName evidence="6">LacI family transcriptional regulator</fullName>
    </submittedName>
</protein>
<dbReference type="PROSITE" id="PS50932">
    <property type="entry name" value="HTH_LACI_2"/>
    <property type="match status" value="1"/>
</dbReference>
<keyword evidence="2" id="KW-0805">Transcription regulation</keyword>
<dbReference type="GO" id="GO:0000976">
    <property type="term" value="F:transcription cis-regulatory region binding"/>
    <property type="evidence" value="ECO:0007669"/>
    <property type="project" value="TreeGrafter"/>
</dbReference>
<keyword evidence="3" id="KW-0238">DNA-binding</keyword>
<dbReference type="AlphaFoldDB" id="A0A3N2QRZ0"/>
<dbReference type="PANTHER" id="PTHR30146:SF148">
    <property type="entry name" value="HTH-TYPE TRANSCRIPTIONAL REPRESSOR PURR-RELATED"/>
    <property type="match status" value="1"/>
</dbReference>
<evidence type="ECO:0000313" key="6">
    <source>
        <dbReference type="EMBL" id="ROT97978.1"/>
    </source>
</evidence>
<keyword evidence="7" id="KW-1185">Reference proteome</keyword>
<dbReference type="Gene3D" id="1.10.260.40">
    <property type="entry name" value="lambda repressor-like DNA-binding domains"/>
    <property type="match status" value="1"/>
</dbReference>
<accession>A0A3N2QRZ0</accession>
<evidence type="ECO:0000256" key="1">
    <source>
        <dbReference type="ARBA" id="ARBA00022491"/>
    </source>
</evidence>
<dbReference type="CDD" id="cd06267">
    <property type="entry name" value="PBP1_LacI_sugar_binding-like"/>
    <property type="match status" value="1"/>
</dbReference>
<dbReference type="Proteomes" id="UP000268016">
    <property type="component" value="Unassembled WGS sequence"/>
</dbReference>
<name>A0A3N2QRZ0_9RHOB</name>
<dbReference type="RefSeq" id="WP_123643516.1">
    <property type="nucleotide sequence ID" value="NZ_ML119090.1"/>
</dbReference>
<evidence type="ECO:0000256" key="2">
    <source>
        <dbReference type="ARBA" id="ARBA00023015"/>
    </source>
</evidence>
<evidence type="ECO:0000256" key="4">
    <source>
        <dbReference type="ARBA" id="ARBA00023163"/>
    </source>
</evidence>
<dbReference type="CDD" id="cd01392">
    <property type="entry name" value="HTH_LacI"/>
    <property type="match status" value="1"/>
</dbReference>
<organism evidence="6 7">
    <name type="scientific">Histidinibacterium lentulum</name>
    <dbReference type="NCBI Taxonomy" id="2480588"/>
    <lineage>
        <taxon>Bacteria</taxon>
        <taxon>Pseudomonadati</taxon>
        <taxon>Pseudomonadota</taxon>
        <taxon>Alphaproteobacteria</taxon>
        <taxon>Rhodobacterales</taxon>
        <taxon>Paracoccaceae</taxon>
        <taxon>Histidinibacterium</taxon>
    </lineage>
</organism>
<keyword evidence="1" id="KW-0678">Repressor</keyword>
<dbReference type="SUPFAM" id="SSF53822">
    <property type="entry name" value="Periplasmic binding protein-like I"/>
    <property type="match status" value="1"/>
</dbReference>
<dbReference type="Gene3D" id="3.40.50.2300">
    <property type="match status" value="2"/>
</dbReference>
<evidence type="ECO:0000313" key="7">
    <source>
        <dbReference type="Proteomes" id="UP000268016"/>
    </source>
</evidence>
<evidence type="ECO:0000259" key="5">
    <source>
        <dbReference type="PROSITE" id="PS50932"/>
    </source>
</evidence>
<reference evidence="6 7" key="1">
    <citation type="submission" date="2018-10" db="EMBL/GenBank/DDBJ databases">
        <title>Histidinibacterium lentulum gen. nov., sp. nov., a marine bacterium from the culture broth of Picochlorum sp. 122.</title>
        <authorList>
            <person name="Wang G."/>
        </authorList>
    </citation>
    <scope>NUCLEOTIDE SEQUENCE [LARGE SCALE GENOMIC DNA]</scope>
    <source>
        <strain evidence="6 7">B17</strain>
    </source>
</reference>
<dbReference type="SMART" id="SM00354">
    <property type="entry name" value="HTH_LACI"/>
    <property type="match status" value="1"/>
</dbReference>
<evidence type="ECO:0000256" key="3">
    <source>
        <dbReference type="ARBA" id="ARBA00023125"/>
    </source>
</evidence>
<dbReference type="OrthoDB" id="8433438at2"/>
<dbReference type="InterPro" id="IPR046335">
    <property type="entry name" value="LacI/GalR-like_sensor"/>
</dbReference>
<dbReference type="EMBL" id="RDRB01000010">
    <property type="protein sequence ID" value="ROT97978.1"/>
    <property type="molecule type" value="Genomic_DNA"/>
</dbReference>
<dbReference type="Pfam" id="PF13377">
    <property type="entry name" value="Peripla_BP_3"/>
    <property type="match status" value="1"/>
</dbReference>
<dbReference type="InterPro" id="IPR028082">
    <property type="entry name" value="Peripla_BP_I"/>
</dbReference>
<dbReference type="GO" id="GO:0003700">
    <property type="term" value="F:DNA-binding transcription factor activity"/>
    <property type="evidence" value="ECO:0007669"/>
    <property type="project" value="TreeGrafter"/>
</dbReference>
<dbReference type="InterPro" id="IPR010982">
    <property type="entry name" value="Lambda_DNA-bd_dom_sf"/>
</dbReference>
<keyword evidence="4" id="KW-0804">Transcription</keyword>
<dbReference type="InterPro" id="IPR000843">
    <property type="entry name" value="HTH_LacI"/>
</dbReference>
<gene>
    <name evidence="6" type="ORF">EAT49_17020</name>
</gene>
<dbReference type="Pfam" id="PF00356">
    <property type="entry name" value="LacI"/>
    <property type="match status" value="1"/>
</dbReference>